<dbReference type="Proteomes" id="UP001267638">
    <property type="component" value="Unassembled WGS sequence"/>
</dbReference>
<dbReference type="EMBL" id="JAVDWV010000011">
    <property type="protein sequence ID" value="MDR7155756.1"/>
    <property type="molecule type" value="Genomic_DNA"/>
</dbReference>
<evidence type="ECO:0000313" key="2">
    <source>
        <dbReference type="Proteomes" id="UP001267638"/>
    </source>
</evidence>
<proteinExistence type="predicted"/>
<organism evidence="1 2">
    <name type="scientific">Sphingobium xenophagum</name>
    <dbReference type="NCBI Taxonomy" id="121428"/>
    <lineage>
        <taxon>Bacteria</taxon>
        <taxon>Pseudomonadati</taxon>
        <taxon>Pseudomonadota</taxon>
        <taxon>Alphaproteobacteria</taxon>
        <taxon>Sphingomonadales</taxon>
        <taxon>Sphingomonadaceae</taxon>
        <taxon>Sphingobium</taxon>
    </lineage>
</organism>
<comment type="caution">
    <text evidence="1">The sequence shown here is derived from an EMBL/GenBank/DDBJ whole genome shotgun (WGS) entry which is preliminary data.</text>
</comment>
<sequence>MPAFAFYLISNEGEPSMRLVDVPDVDAAKTWAMDAIKYGSLHTIRFWDGVRVIEAKRPAMRQRRKKPSDAEERGKRMIAMKAKGTKQREIAAAFGISIGRVRDVMSREEWRVREEAIQTNRAALSGRANNVIQHLVIEPEADPAERDRLLPERVATLTRRKIMNLGNSGKVTLAEIEGWLWERGLCLSDDI</sequence>
<keyword evidence="2" id="KW-1185">Reference proteome</keyword>
<name>A0ABU1X2H1_SPHXE</name>
<reference evidence="1 2" key="1">
    <citation type="submission" date="2023-07" db="EMBL/GenBank/DDBJ databases">
        <title>Sorghum-associated microbial communities from plants grown in Nebraska, USA.</title>
        <authorList>
            <person name="Schachtman D."/>
        </authorList>
    </citation>
    <scope>NUCLEOTIDE SEQUENCE [LARGE SCALE GENOMIC DNA]</scope>
    <source>
        <strain evidence="1 2">4256</strain>
    </source>
</reference>
<evidence type="ECO:0000313" key="1">
    <source>
        <dbReference type="EMBL" id="MDR7155756.1"/>
    </source>
</evidence>
<gene>
    <name evidence="1" type="ORF">J2W40_002592</name>
</gene>
<protein>
    <submittedName>
        <fullName evidence="1">Transposase</fullName>
    </submittedName>
</protein>
<accession>A0ABU1X2H1</accession>